<dbReference type="InterPro" id="IPR003709">
    <property type="entry name" value="VanY-like_core_dom"/>
</dbReference>
<reference evidence="4" key="1">
    <citation type="journal article" date="2019" name="Int. J. Syst. Evol. Microbiol.">
        <title>The Global Catalogue of Microorganisms (GCM) 10K type strain sequencing project: providing services to taxonomists for standard genome sequencing and annotation.</title>
        <authorList>
            <consortium name="The Broad Institute Genomics Platform"/>
            <consortium name="The Broad Institute Genome Sequencing Center for Infectious Disease"/>
            <person name="Wu L."/>
            <person name="Ma J."/>
        </authorList>
    </citation>
    <scope>NUCLEOTIDE SEQUENCE [LARGE SCALE GENOMIC DNA]</scope>
    <source>
        <strain evidence="4">YIM 94188</strain>
    </source>
</reference>
<organism evidence="3 4">
    <name type="scientific">Nocardioides vastitatis</name>
    <dbReference type="NCBI Taxonomy" id="2568655"/>
    <lineage>
        <taxon>Bacteria</taxon>
        <taxon>Bacillati</taxon>
        <taxon>Actinomycetota</taxon>
        <taxon>Actinomycetes</taxon>
        <taxon>Propionibacteriales</taxon>
        <taxon>Nocardioidaceae</taxon>
        <taxon>Nocardioides</taxon>
    </lineage>
</organism>
<keyword evidence="1" id="KW-0472">Membrane</keyword>
<dbReference type="Proteomes" id="UP001596072">
    <property type="component" value="Unassembled WGS sequence"/>
</dbReference>
<feature type="domain" description="D-alanyl-D-alanine carboxypeptidase-like core" evidence="2">
    <location>
        <begin position="81"/>
        <end position="168"/>
    </location>
</feature>
<dbReference type="EMBL" id="JBHSNS010000010">
    <property type="protein sequence ID" value="MFC5730788.1"/>
    <property type="molecule type" value="Genomic_DNA"/>
</dbReference>
<feature type="transmembrane region" description="Helical" evidence="1">
    <location>
        <begin position="20"/>
        <end position="39"/>
    </location>
</feature>
<dbReference type="PANTHER" id="PTHR34385">
    <property type="entry name" value="D-ALANYL-D-ALANINE CARBOXYPEPTIDASE"/>
    <property type="match status" value="1"/>
</dbReference>
<evidence type="ECO:0000259" key="2">
    <source>
        <dbReference type="Pfam" id="PF02557"/>
    </source>
</evidence>
<dbReference type="CDD" id="cd14846">
    <property type="entry name" value="Peptidase_M15_like"/>
    <property type="match status" value="1"/>
</dbReference>
<evidence type="ECO:0000313" key="4">
    <source>
        <dbReference type="Proteomes" id="UP001596072"/>
    </source>
</evidence>
<comment type="caution">
    <text evidence="3">The sequence shown here is derived from an EMBL/GenBank/DDBJ whole genome shotgun (WGS) entry which is preliminary data.</text>
</comment>
<evidence type="ECO:0000313" key="3">
    <source>
        <dbReference type="EMBL" id="MFC5730788.1"/>
    </source>
</evidence>
<dbReference type="SUPFAM" id="SSF55166">
    <property type="entry name" value="Hedgehog/DD-peptidase"/>
    <property type="match status" value="1"/>
</dbReference>
<accession>A0ABW0ZNV7</accession>
<dbReference type="PANTHER" id="PTHR34385:SF1">
    <property type="entry name" value="PEPTIDOGLYCAN L-ALANYL-D-GLUTAMATE ENDOPEPTIDASE CWLK"/>
    <property type="match status" value="1"/>
</dbReference>
<proteinExistence type="predicted"/>
<protein>
    <submittedName>
        <fullName evidence="3">M15 family metallopeptidase</fullName>
    </submittedName>
</protein>
<dbReference type="InterPro" id="IPR052179">
    <property type="entry name" value="DD-CPase-like"/>
</dbReference>
<dbReference type="RefSeq" id="WP_136431901.1">
    <property type="nucleotide sequence ID" value="NZ_JBHSNS010000010.1"/>
</dbReference>
<keyword evidence="1" id="KW-0812">Transmembrane</keyword>
<keyword evidence="1" id="KW-1133">Transmembrane helix</keyword>
<evidence type="ECO:0000256" key="1">
    <source>
        <dbReference type="SAM" id="Phobius"/>
    </source>
</evidence>
<gene>
    <name evidence="3" type="ORF">ACFPQB_17840</name>
</gene>
<name>A0ABW0ZNV7_9ACTN</name>
<dbReference type="Gene3D" id="3.30.1380.10">
    <property type="match status" value="1"/>
</dbReference>
<keyword evidence="4" id="KW-1185">Reference proteome</keyword>
<dbReference type="InterPro" id="IPR009045">
    <property type="entry name" value="Zn_M74/Hedgehog-like"/>
</dbReference>
<sequence length="208" mass="21939">MTHSKPARTAAVRTRPAVRAALVVVGAALVGTIGLPSLASFSTPSPFDALLGGHGASRSTADGAVPDGVTAFDEEYPAVANLDPTLLDALRRASVDAAGQGVVLQVNSGWRSAEYQEQLLQEAVEMYGSAEEAARWVSTPALSRHVSGDAVDIGGADAAAWLSLHGAQYELCRVYDNEPWHFELRPGADERGCPVTYADPSRDPRTQQ</sequence>
<dbReference type="Pfam" id="PF02557">
    <property type="entry name" value="VanY"/>
    <property type="match status" value="1"/>
</dbReference>